<organism evidence="2 3">
    <name type="scientific">Lederbergia citrea</name>
    <dbReference type="NCBI Taxonomy" id="2833581"/>
    <lineage>
        <taxon>Bacteria</taxon>
        <taxon>Bacillati</taxon>
        <taxon>Bacillota</taxon>
        <taxon>Bacilli</taxon>
        <taxon>Bacillales</taxon>
        <taxon>Bacillaceae</taxon>
        <taxon>Lederbergia</taxon>
    </lineage>
</organism>
<comment type="caution">
    <text evidence="2">The sequence shown here is derived from an EMBL/GenBank/DDBJ whole genome shotgun (WGS) entry which is preliminary data.</text>
</comment>
<gene>
    <name evidence="2" type="ORF">KHA91_03945</name>
</gene>
<feature type="transmembrane region" description="Helical" evidence="1">
    <location>
        <begin position="12"/>
        <end position="31"/>
    </location>
</feature>
<dbReference type="Proteomes" id="UP000676456">
    <property type="component" value="Unassembled WGS sequence"/>
</dbReference>
<sequence>MGHQLPQWLRVVIGRVELVGVAGLIIGFWIGHSRVMVCSYYAGWIDHA</sequence>
<dbReference type="RefSeq" id="WP_213096890.1">
    <property type="nucleotide sequence ID" value="NZ_JAGYPN010000001.1"/>
</dbReference>
<accession>A0A942US13</accession>
<protein>
    <submittedName>
        <fullName evidence="2">Uncharacterized protein</fullName>
    </submittedName>
</protein>
<evidence type="ECO:0000313" key="3">
    <source>
        <dbReference type="Proteomes" id="UP000676456"/>
    </source>
</evidence>
<name>A0A942US13_9BACI</name>
<proteinExistence type="predicted"/>
<keyword evidence="1" id="KW-0812">Transmembrane</keyword>
<dbReference type="AlphaFoldDB" id="A0A942US13"/>
<keyword evidence="1" id="KW-1133">Transmembrane helix</keyword>
<keyword evidence="3" id="KW-1185">Reference proteome</keyword>
<reference evidence="2 3" key="1">
    <citation type="submission" date="2021-05" db="EMBL/GenBank/DDBJ databases">
        <title>Novel Bacillus species.</title>
        <authorList>
            <person name="Liu G."/>
        </authorList>
    </citation>
    <scope>NUCLEOTIDE SEQUENCE [LARGE SCALE GENOMIC DNA]</scope>
    <source>
        <strain evidence="2 3">FJAT-49682</strain>
    </source>
</reference>
<evidence type="ECO:0000313" key="2">
    <source>
        <dbReference type="EMBL" id="MBS4221904.1"/>
    </source>
</evidence>
<dbReference type="EMBL" id="JAGYPN010000001">
    <property type="protein sequence ID" value="MBS4221904.1"/>
    <property type="molecule type" value="Genomic_DNA"/>
</dbReference>
<keyword evidence="1" id="KW-0472">Membrane</keyword>
<evidence type="ECO:0000256" key="1">
    <source>
        <dbReference type="SAM" id="Phobius"/>
    </source>
</evidence>